<keyword evidence="1" id="KW-0812">Transmembrane</keyword>
<dbReference type="EMBL" id="GGEC01083302">
    <property type="protein sequence ID" value="MBX63786.1"/>
    <property type="molecule type" value="Transcribed_RNA"/>
</dbReference>
<evidence type="ECO:0000313" key="2">
    <source>
        <dbReference type="EMBL" id="MBX63786.1"/>
    </source>
</evidence>
<name>A0A2P2Q9Y0_RHIMU</name>
<keyword evidence="1" id="KW-1133">Transmembrane helix</keyword>
<keyword evidence="1" id="KW-0472">Membrane</keyword>
<feature type="transmembrane region" description="Helical" evidence="1">
    <location>
        <begin position="12"/>
        <end position="34"/>
    </location>
</feature>
<evidence type="ECO:0000256" key="1">
    <source>
        <dbReference type="SAM" id="Phobius"/>
    </source>
</evidence>
<organism evidence="2">
    <name type="scientific">Rhizophora mucronata</name>
    <name type="common">Asiatic mangrove</name>
    <dbReference type="NCBI Taxonomy" id="61149"/>
    <lineage>
        <taxon>Eukaryota</taxon>
        <taxon>Viridiplantae</taxon>
        <taxon>Streptophyta</taxon>
        <taxon>Embryophyta</taxon>
        <taxon>Tracheophyta</taxon>
        <taxon>Spermatophyta</taxon>
        <taxon>Magnoliopsida</taxon>
        <taxon>eudicotyledons</taxon>
        <taxon>Gunneridae</taxon>
        <taxon>Pentapetalae</taxon>
        <taxon>rosids</taxon>
        <taxon>fabids</taxon>
        <taxon>Malpighiales</taxon>
        <taxon>Rhizophoraceae</taxon>
        <taxon>Rhizophora</taxon>
    </lineage>
</organism>
<protein>
    <submittedName>
        <fullName evidence="2">Uncharacterized protein</fullName>
    </submittedName>
</protein>
<dbReference type="AlphaFoldDB" id="A0A2P2Q9Y0"/>
<reference evidence="2" key="1">
    <citation type="submission" date="2018-02" db="EMBL/GenBank/DDBJ databases">
        <title>Rhizophora mucronata_Transcriptome.</title>
        <authorList>
            <person name="Meera S.P."/>
            <person name="Sreeshan A."/>
            <person name="Augustine A."/>
        </authorList>
    </citation>
    <scope>NUCLEOTIDE SEQUENCE</scope>
    <source>
        <tissue evidence="2">Leaf</tissue>
    </source>
</reference>
<accession>A0A2P2Q9Y0</accession>
<proteinExistence type="predicted"/>
<sequence length="68" mass="7638">MLVWSDLHFFYTATGMVFLTSLHIMCTQLVSHLFQHGQLLDNMLPGSAASHSGLLFGHLTCQSPYQKQ</sequence>